<keyword evidence="4" id="KW-1185">Reference proteome</keyword>
<dbReference type="RefSeq" id="WP_148380806.1">
    <property type="nucleotide sequence ID" value="NZ_VSKN01000006.1"/>
</dbReference>
<gene>
    <name evidence="3" type="ORF">ES677_06615</name>
</gene>
<organism evidence="3 4">
    <name type="scientific">Bizionia gelidisalsuginis</name>
    <dbReference type="NCBI Taxonomy" id="291188"/>
    <lineage>
        <taxon>Bacteria</taxon>
        <taxon>Pseudomonadati</taxon>
        <taxon>Bacteroidota</taxon>
        <taxon>Flavobacteriia</taxon>
        <taxon>Flavobacteriales</taxon>
        <taxon>Flavobacteriaceae</taxon>
        <taxon>Bizionia</taxon>
    </lineage>
</organism>
<dbReference type="InterPro" id="IPR041497">
    <property type="entry name" value="Thump-like"/>
</dbReference>
<dbReference type="Pfam" id="PF18096">
    <property type="entry name" value="Thump_like"/>
    <property type="match status" value="1"/>
</dbReference>
<proteinExistence type="predicted"/>
<dbReference type="Proteomes" id="UP000323621">
    <property type="component" value="Unassembled WGS sequence"/>
</dbReference>
<dbReference type="Pfam" id="PF22013">
    <property type="entry name" value="PG_1098_Fer"/>
    <property type="match status" value="1"/>
</dbReference>
<comment type="caution">
    <text evidence="3">The sequence shown here is derived from an EMBL/GenBank/DDBJ whole genome shotgun (WGS) entry which is preliminary data.</text>
</comment>
<evidence type="ECO:0000259" key="2">
    <source>
        <dbReference type="Pfam" id="PF22013"/>
    </source>
</evidence>
<dbReference type="Gene3D" id="3.40.50.150">
    <property type="entry name" value="Vaccinia Virus protein VP39"/>
    <property type="match status" value="1"/>
</dbReference>
<evidence type="ECO:0000313" key="3">
    <source>
        <dbReference type="EMBL" id="TYC14207.1"/>
    </source>
</evidence>
<name>A0ABY3MBL4_9FLAO</name>
<keyword evidence="3" id="KW-0489">Methyltransferase</keyword>
<dbReference type="Gene3D" id="1.10.10.1110">
    <property type="entry name" value="Methyltransferase PG1098, N-terminal domain"/>
    <property type="match status" value="1"/>
</dbReference>
<dbReference type="GO" id="GO:0008168">
    <property type="term" value="F:methyltransferase activity"/>
    <property type="evidence" value="ECO:0007669"/>
    <property type="project" value="UniProtKB-KW"/>
</dbReference>
<dbReference type="EMBL" id="VSKN01000006">
    <property type="protein sequence ID" value="TYC14207.1"/>
    <property type="molecule type" value="Genomic_DNA"/>
</dbReference>
<feature type="domain" description="THUMP-like" evidence="1">
    <location>
        <begin position="322"/>
        <end position="392"/>
    </location>
</feature>
<protein>
    <submittedName>
        <fullName evidence="3">Class I SAM-dependent methyltransferase</fullName>
    </submittedName>
</protein>
<reference evidence="3 4" key="1">
    <citation type="submission" date="2019-08" db="EMBL/GenBank/DDBJ databases">
        <title>Genomes of Antarctic Bizionia species.</title>
        <authorList>
            <person name="Bowman J.P."/>
        </authorList>
    </citation>
    <scope>NUCLEOTIDE SEQUENCE [LARGE SCALE GENOMIC DNA]</scope>
    <source>
        <strain evidence="3 4">IC164</strain>
    </source>
</reference>
<accession>A0ABY3MBL4</accession>
<evidence type="ECO:0000313" key="4">
    <source>
        <dbReference type="Proteomes" id="UP000323621"/>
    </source>
</evidence>
<dbReference type="GO" id="GO:0032259">
    <property type="term" value="P:methylation"/>
    <property type="evidence" value="ECO:0007669"/>
    <property type="project" value="UniProtKB-KW"/>
</dbReference>
<dbReference type="InterPro" id="IPR029063">
    <property type="entry name" value="SAM-dependent_MTases_sf"/>
</dbReference>
<dbReference type="InterPro" id="IPR054168">
    <property type="entry name" value="PG_1098_Fer"/>
</dbReference>
<sequence>MNISILNTKNQEFINNNLNSNITSLLLKEVKNTSFEIKELIAQIEAKKKAEKKLPTWFLAENIYYPNKLNIEQTSSEATALFKSHLLSGHSLIDVTGGFGVDCYYFSKRFKHVTHCEINTSLSHIVKHNYNVLKADNINCEQTDGIAYLKNNTTKYTAIYVDPSRRNDSKGKVFMLSDCLPNIPEHLALLFNRTENILIKTSPLLDLSIGINELRHVKTIYCVALNNEVKELLWVLEKDYEGTIEIKTINITKAKPHTFNFILQDEALITVEYSAPLTYLYEPNAAILKSGAFNSVANQLQLKKLHKHSHLYTSAHLIDFPGRSFKIETVLDYNLKQFKRVFKEKKANVTTRNFPDSVSTIRNKLKLSDGGENYLFFTTNDNNKKIIILCKKITA</sequence>
<dbReference type="SUPFAM" id="SSF53335">
    <property type="entry name" value="S-adenosyl-L-methionine-dependent methyltransferases"/>
    <property type="match status" value="1"/>
</dbReference>
<feature type="domain" description="PG-1098 ferredoxin-like" evidence="2">
    <location>
        <begin position="279"/>
        <end position="321"/>
    </location>
</feature>
<keyword evidence="3" id="KW-0808">Transferase</keyword>
<evidence type="ECO:0000259" key="1">
    <source>
        <dbReference type="Pfam" id="PF18096"/>
    </source>
</evidence>